<keyword evidence="1" id="KW-0645">Protease</keyword>
<evidence type="ECO:0000313" key="1">
    <source>
        <dbReference type="EMBL" id="TPG64518.1"/>
    </source>
</evidence>
<keyword evidence="1" id="KW-0121">Carboxypeptidase</keyword>
<dbReference type="AlphaFoldDB" id="A0A502GSW9"/>
<reference evidence="1 2" key="1">
    <citation type="journal article" date="2019" name="Environ. Microbiol.">
        <title>Species interactions and distinct microbial communities in high Arctic permafrost affected cryosols are associated with the CH4 and CO2 gas fluxes.</title>
        <authorList>
            <person name="Altshuler I."/>
            <person name="Hamel J."/>
            <person name="Turney S."/>
            <person name="Magnuson E."/>
            <person name="Levesque R."/>
            <person name="Greer C."/>
            <person name="Whyte L.G."/>
        </authorList>
    </citation>
    <scope>NUCLEOTIDE SEQUENCE [LARGE SCALE GENOMIC DNA]</scope>
    <source>
        <strain evidence="1 2">S9.2P</strain>
    </source>
</reference>
<dbReference type="SUPFAM" id="SSF49464">
    <property type="entry name" value="Carboxypeptidase regulatory domain-like"/>
    <property type="match status" value="1"/>
</dbReference>
<gene>
    <name evidence="1" type="ORF">EAH73_15195</name>
</gene>
<proteinExistence type="predicted"/>
<sequence>MFKTIFFLISFDLNLQYLPLNYLIMLKRLLFIALCGVMLPAYTYAQSGQVLLKGTIVDATTKEPLPFTSIGLKEEQVGALSNEHGQFVVPAPTKNAQDTLLIMALGYLRKTVLVKRGAALDNITIEVPKQAVALKEVMVKSGKIKNAALGAKTNNPGEGMIQGQAGSQYAFFVKNDKQKKLGAVRTVSFYIGENGFPREPFRVRLYKADGNYNAPNTDLLTENVVVSAPQGGQWYTVDLTPYNVVAPDEGFYVAMEWVVSGDKFFTTNFMDDYTPYGQIMKPTFEFKESRTWTYSIGKGWNLMTLANGSGQRYNAMIKADVDMIK</sequence>
<organism evidence="1 2">
    <name type="scientific">Hymenobacter nivis</name>
    <dbReference type="NCBI Taxonomy" id="1850093"/>
    <lineage>
        <taxon>Bacteria</taxon>
        <taxon>Pseudomonadati</taxon>
        <taxon>Bacteroidota</taxon>
        <taxon>Cytophagia</taxon>
        <taxon>Cytophagales</taxon>
        <taxon>Hymenobacteraceae</taxon>
        <taxon>Hymenobacter</taxon>
    </lineage>
</organism>
<dbReference type="Pfam" id="PF13715">
    <property type="entry name" value="CarbopepD_reg_2"/>
    <property type="match status" value="1"/>
</dbReference>
<evidence type="ECO:0000313" key="2">
    <source>
        <dbReference type="Proteomes" id="UP000317646"/>
    </source>
</evidence>
<dbReference type="InterPro" id="IPR008969">
    <property type="entry name" value="CarboxyPept-like_regulatory"/>
</dbReference>
<dbReference type="EMBL" id="RCYZ01000006">
    <property type="protein sequence ID" value="TPG64518.1"/>
    <property type="molecule type" value="Genomic_DNA"/>
</dbReference>
<keyword evidence="1" id="KW-0378">Hydrolase</keyword>
<dbReference type="Proteomes" id="UP000317646">
    <property type="component" value="Unassembled WGS sequence"/>
</dbReference>
<dbReference type="GO" id="GO:0004180">
    <property type="term" value="F:carboxypeptidase activity"/>
    <property type="evidence" value="ECO:0007669"/>
    <property type="project" value="UniProtKB-KW"/>
</dbReference>
<protein>
    <submittedName>
        <fullName evidence="1">Carboxypeptidase-like regulatory domain-containing protein</fullName>
    </submittedName>
</protein>
<name>A0A502GSW9_9BACT</name>
<accession>A0A502GSW9</accession>
<comment type="caution">
    <text evidence="1">The sequence shown here is derived from an EMBL/GenBank/DDBJ whole genome shotgun (WGS) entry which is preliminary data.</text>
</comment>
<keyword evidence="2" id="KW-1185">Reference proteome</keyword>